<dbReference type="Gene3D" id="3.80.10.10">
    <property type="entry name" value="Ribonuclease Inhibitor"/>
    <property type="match status" value="1"/>
</dbReference>
<sequence>MSCPTTGGPVGEGTTMPPTMLHGLAPEPRSTEDEARLTFLYAFLPKPPVSTSPSLCCAAAADDDKNDRVSRLPDDILLRVVSLLPAKDGARTTVLSSRWRHLWRSAPLVLVDTHLLPGGDGERRPARAGAASRAVTSAVSAALESHPGPFPFASLTCSFMNTADRRLLARWFQLLATKGVDELVVVNRPWSVRGLRLPSSLFSCASLCRLYIGAWAFPDTTALPRGVAFPNLHQLALGCVVMEDKDLDFVLAVSPVLEILSLFGSLTPLRARLTNHSLRCAQFCLSSLEEVAVLDSPSLERFFLWRNWNERHVKISIKIGHVPKLRVLGYLEPGVHMLQIGNTIIKAETKASTHTTVSSVQMLAVQLQFGVRSEVKMLPSFLKCFPRVETLVVESLVLRDPTSSNLSQKIWRKTSSIECVQSHLKTLAFHEVQGDHNEFDFLMFIAENAPKLERMFIVMKNGLTDAERQVVVARVGALYSTNWASKDCKVQLRMSCYPIGGGSWSLQAGSDLSVDDPFEAFPED</sequence>
<organism evidence="3 4">
    <name type="scientific">Lolium multiflorum</name>
    <name type="common">Italian ryegrass</name>
    <name type="synonym">Lolium perenne subsp. multiflorum</name>
    <dbReference type="NCBI Taxonomy" id="4521"/>
    <lineage>
        <taxon>Eukaryota</taxon>
        <taxon>Viridiplantae</taxon>
        <taxon>Streptophyta</taxon>
        <taxon>Embryophyta</taxon>
        <taxon>Tracheophyta</taxon>
        <taxon>Spermatophyta</taxon>
        <taxon>Magnoliopsida</taxon>
        <taxon>Liliopsida</taxon>
        <taxon>Poales</taxon>
        <taxon>Poaceae</taxon>
        <taxon>BOP clade</taxon>
        <taxon>Pooideae</taxon>
        <taxon>Poodae</taxon>
        <taxon>Poeae</taxon>
        <taxon>Poeae Chloroplast Group 2 (Poeae type)</taxon>
        <taxon>Loliodinae</taxon>
        <taxon>Loliinae</taxon>
        <taxon>Lolium</taxon>
    </lineage>
</organism>
<dbReference type="Proteomes" id="UP001231189">
    <property type="component" value="Unassembled WGS sequence"/>
</dbReference>
<dbReference type="InterPro" id="IPR055302">
    <property type="entry name" value="F-box_dom-containing"/>
</dbReference>
<dbReference type="Pfam" id="PF00646">
    <property type="entry name" value="F-box"/>
    <property type="match status" value="1"/>
</dbReference>
<evidence type="ECO:0000313" key="4">
    <source>
        <dbReference type="Proteomes" id="UP001231189"/>
    </source>
</evidence>
<dbReference type="InterPro" id="IPR036047">
    <property type="entry name" value="F-box-like_dom_sf"/>
</dbReference>
<dbReference type="InterPro" id="IPR001810">
    <property type="entry name" value="F-box_dom"/>
</dbReference>
<dbReference type="InterPro" id="IPR032675">
    <property type="entry name" value="LRR_dom_sf"/>
</dbReference>
<dbReference type="Pfam" id="PF08387">
    <property type="entry name" value="FBD"/>
    <property type="match status" value="1"/>
</dbReference>
<feature type="region of interest" description="Disordered" evidence="1">
    <location>
        <begin position="1"/>
        <end position="29"/>
    </location>
</feature>
<dbReference type="SUPFAM" id="SSF52047">
    <property type="entry name" value="RNI-like"/>
    <property type="match status" value="1"/>
</dbReference>
<evidence type="ECO:0000256" key="1">
    <source>
        <dbReference type="SAM" id="MobiDB-lite"/>
    </source>
</evidence>
<proteinExistence type="predicted"/>
<name>A0AAD8VS94_LOLMU</name>
<dbReference type="InterPro" id="IPR055411">
    <property type="entry name" value="LRR_FXL15/At3g58940/PEG3-like"/>
</dbReference>
<feature type="domain" description="F-box" evidence="2">
    <location>
        <begin position="66"/>
        <end position="113"/>
    </location>
</feature>
<dbReference type="PROSITE" id="PS50181">
    <property type="entry name" value="FBOX"/>
    <property type="match status" value="1"/>
</dbReference>
<protein>
    <recommendedName>
        <fullName evidence="2">F-box domain-containing protein</fullName>
    </recommendedName>
</protein>
<dbReference type="AlphaFoldDB" id="A0AAD8VS94"/>
<feature type="compositionally biased region" description="Low complexity" evidence="1">
    <location>
        <begin position="1"/>
        <end position="19"/>
    </location>
</feature>
<dbReference type="Pfam" id="PF24758">
    <property type="entry name" value="LRR_At5g56370"/>
    <property type="match status" value="1"/>
</dbReference>
<keyword evidence="4" id="KW-1185">Reference proteome</keyword>
<evidence type="ECO:0000259" key="2">
    <source>
        <dbReference type="PROSITE" id="PS50181"/>
    </source>
</evidence>
<accession>A0AAD8VS94</accession>
<dbReference type="InterPro" id="IPR053781">
    <property type="entry name" value="F-box_AtFBL13-like"/>
</dbReference>
<gene>
    <name evidence="3" type="ORF">QYE76_020807</name>
</gene>
<dbReference type="CDD" id="cd22160">
    <property type="entry name" value="F-box_AtFBL13-like"/>
    <property type="match status" value="1"/>
</dbReference>
<dbReference type="PANTHER" id="PTHR32141:SF173">
    <property type="entry name" value="F-BOX DOMAIN-CONTAINING PROTEIN"/>
    <property type="match status" value="1"/>
</dbReference>
<dbReference type="SUPFAM" id="SSF81383">
    <property type="entry name" value="F-box domain"/>
    <property type="match status" value="1"/>
</dbReference>
<dbReference type="PANTHER" id="PTHR32141">
    <property type="match status" value="1"/>
</dbReference>
<dbReference type="EMBL" id="JAUUTY010000006">
    <property type="protein sequence ID" value="KAK1615290.1"/>
    <property type="molecule type" value="Genomic_DNA"/>
</dbReference>
<evidence type="ECO:0000313" key="3">
    <source>
        <dbReference type="EMBL" id="KAK1615290.1"/>
    </source>
</evidence>
<comment type="caution">
    <text evidence="3">The sequence shown here is derived from an EMBL/GenBank/DDBJ whole genome shotgun (WGS) entry which is preliminary data.</text>
</comment>
<reference evidence="3" key="1">
    <citation type="submission" date="2023-07" db="EMBL/GenBank/DDBJ databases">
        <title>A chromosome-level genome assembly of Lolium multiflorum.</title>
        <authorList>
            <person name="Chen Y."/>
            <person name="Copetti D."/>
            <person name="Kolliker R."/>
            <person name="Studer B."/>
        </authorList>
    </citation>
    <scope>NUCLEOTIDE SEQUENCE</scope>
    <source>
        <strain evidence="3">02402/16</strain>
        <tissue evidence="3">Leaf</tissue>
    </source>
</reference>
<dbReference type="InterPro" id="IPR006566">
    <property type="entry name" value="FBD"/>
</dbReference>